<keyword evidence="4" id="KW-0862">Zinc</keyword>
<dbReference type="SUPFAM" id="SSF53098">
    <property type="entry name" value="Ribonuclease H-like"/>
    <property type="match status" value="1"/>
</dbReference>
<dbReference type="Gene3D" id="3.30.420.10">
    <property type="entry name" value="Ribonuclease H-like superfamily/Ribonuclease H"/>
    <property type="match status" value="1"/>
</dbReference>
<dbReference type="PROSITE" id="PS50157">
    <property type="entry name" value="ZINC_FINGER_C2H2_2"/>
    <property type="match status" value="3"/>
</dbReference>
<feature type="domain" description="C2H2-type" evidence="7">
    <location>
        <begin position="76"/>
        <end position="99"/>
    </location>
</feature>
<dbReference type="GO" id="GO:0000981">
    <property type="term" value="F:DNA-binding transcription factor activity, RNA polymerase II-specific"/>
    <property type="evidence" value="ECO:0007669"/>
    <property type="project" value="TreeGrafter"/>
</dbReference>
<feature type="compositionally biased region" description="Basic and acidic residues" evidence="6">
    <location>
        <begin position="217"/>
        <end position="230"/>
    </location>
</feature>
<dbReference type="Gene3D" id="3.30.160.60">
    <property type="entry name" value="Classic Zinc Finger"/>
    <property type="match status" value="2"/>
</dbReference>
<dbReference type="PROSITE" id="PS00028">
    <property type="entry name" value="ZINC_FINGER_C2H2_1"/>
    <property type="match status" value="4"/>
</dbReference>
<comment type="caution">
    <text evidence="8">The sequence shown here is derived from an EMBL/GenBank/DDBJ whole genome shotgun (WGS) entry which is preliminary data.</text>
</comment>
<evidence type="ECO:0000256" key="6">
    <source>
        <dbReference type="SAM" id="MobiDB-lite"/>
    </source>
</evidence>
<sequence>MPTTKKAMNQSKENEYECHVCGDRLSTSASLDRHILNLHSDDKEWFNCPDCGKVFARRYDMNDHRKRKHGPDPTKFECQYCSKKFELRQGRDSHEESHTKFQCPRNLCYKTFDTAEGAIAHAEDPDHCADQVLYRCPLSTCRLTVVGKVLKRIDLVKHWKIHQKQGHVSQDKELEYITAEQPRFNGNVPLFVAILKHNKSLKASPHEADNLVEEPFEEHHEDREEEGSRDLEEDDAVLDRDVDILRQNEEWWETHKDRPVCLNARGYECAGPGLESKAFILERCPDRAIIDLNTAILTNSRGRKVPTLSLNSRCVKCHAEMRMRQLTTKFDSPRKLSFDLGKLGNDFATAASKRWSCPQQYAQYETEVRKPVRDMRRNGQHTGPRKFVILDNEFNTTTRELYETAIIDRITGEVLINTVIRHTDATKAKPLPPDAVGQKMEYMMDRHRRKFYPPNGDLIQMDVDQVAEALQRSGITPDTIFICWHNNKFDLTILREFLEKGGYTGILPGDDKCFPLIPIFKKNVPKSLVMRLEVLFQVLYPAHSLIGHNHRALPDCQQTRLVCECLDEMFEKSDNRSDRWKAQTLRRFYRKAMIQQSIADWLQPDKKRNADGLDAEVSVENKRPRRQ</sequence>
<dbReference type="VEuPathDB" id="FungiDB:FOIG_00387"/>
<evidence type="ECO:0000313" key="8">
    <source>
        <dbReference type="EMBL" id="RKL23876.1"/>
    </source>
</evidence>
<evidence type="ECO:0000256" key="5">
    <source>
        <dbReference type="PROSITE-ProRule" id="PRU00042"/>
    </source>
</evidence>
<gene>
    <name evidence="8" type="ORF">BFJ68_g1035</name>
</gene>
<dbReference type="PANTHER" id="PTHR24379:SF127">
    <property type="entry name" value="BLOODY FINGERS-RELATED"/>
    <property type="match status" value="1"/>
</dbReference>
<dbReference type="VEuPathDB" id="FungiDB:FOZG_00569"/>
<dbReference type="InterPro" id="IPR036397">
    <property type="entry name" value="RNaseH_sf"/>
</dbReference>
<dbReference type="SUPFAM" id="SSF57667">
    <property type="entry name" value="beta-beta-alpha zinc fingers"/>
    <property type="match status" value="1"/>
</dbReference>
<dbReference type="InterPro" id="IPR013087">
    <property type="entry name" value="Znf_C2H2_type"/>
</dbReference>
<keyword evidence="2" id="KW-0677">Repeat</keyword>
<dbReference type="InterPro" id="IPR012337">
    <property type="entry name" value="RNaseH-like_sf"/>
</dbReference>
<dbReference type="GO" id="GO:0008270">
    <property type="term" value="F:zinc ion binding"/>
    <property type="evidence" value="ECO:0007669"/>
    <property type="project" value="UniProtKB-KW"/>
</dbReference>
<evidence type="ECO:0000256" key="2">
    <source>
        <dbReference type="ARBA" id="ARBA00022737"/>
    </source>
</evidence>
<dbReference type="Pfam" id="PF00096">
    <property type="entry name" value="zf-C2H2"/>
    <property type="match status" value="1"/>
</dbReference>
<dbReference type="AlphaFoldDB" id="A0A420S3I9"/>
<dbReference type="GO" id="GO:0000977">
    <property type="term" value="F:RNA polymerase II transcription regulatory region sequence-specific DNA binding"/>
    <property type="evidence" value="ECO:0007669"/>
    <property type="project" value="TreeGrafter"/>
</dbReference>
<evidence type="ECO:0000256" key="4">
    <source>
        <dbReference type="ARBA" id="ARBA00022833"/>
    </source>
</evidence>
<dbReference type="VEuPathDB" id="FungiDB:HZS61_000369"/>
<proteinExistence type="predicted"/>
<protein>
    <recommendedName>
        <fullName evidence="7">C2H2-type domain-containing protein</fullName>
    </recommendedName>
</protein>
<evidence type="ECO:0000256" key="1">
    <source>
        <dbReference type="ARBA" id="ARBA00022723"/>
    </source>
</evidence>
<dbReference type="PANTHER" id="PTHR24379">
    <property type="entry name" value="KRAB AND ZINC FINGER DOMAIN-CONTAINING"/>
    <property type="match status" value="1"/>
</dbReference>
<dbReference type="Proteomes" id="UP000285860">
    <property type="component" value="Unassembled WGS sequence"/>
</dbReference>
<keyword evidence="3 5" id="KW-0863">Zinc-finger</keyword>
<name>A0A420S3I9_FUSOX</name>
<dbReference type="GO" id="GO:0005634">
    <property type="term" value="C:nucleus"/>
    <property type="evidence" value="ECO:0007669"/>
    <property type="project" value="TreeGrafter"/>
</dbReference>
<reference evidence="8 9" key="1">
    <citation type="journal article" date="2018" name="Sci. Rep.">
        <title>Characterisation of pathogen-specific regions and novel effector candidates in Fusarium oxysporum f. sp. cepae.</title>
        <authorList>
            <person name="Armitage A.D."/>
            <person name="Taylor A."/>
            <person name="Sobczyk M.K."/>
            <person name="Baxter L."/>
            <person name="Greenfield B.P."/>
            <person name="Bates H.J."/>
            <person name="Wilson F."/>
            <person name="Jackson A.C."/>
            <person name="Ott S."/>
            <person name="Harrison R.J."/>
            <person name="Clarkson J.P."/>
        </authorList>
    </citation>
    <scope>NUCLEOTIDE SEQUENCE [LARGE SCALE GENOMIC DNA]</scope>
    <source>
        <strain evidence="8 9">Fo_A28</strain>
    </source>
</reference>
<dbReference type="VEuPathDB" id="FungiDB:HZS61_000370"/>
<evidence type="ECO:0000259" key="7">
    <source>
        <dbReference type="PROSITE" id="PS50157"/>
    </source>
</evidence>
<keyword evidence="1" id="KW-0479">Metal-binding</keyword>
<dbReference type="InterPro" id="IPR036236">
    <property type="entry name" value="Znf_C2H2_sf"/>
</dbReference>
<organism evidence="8 9">
    <name type="scientific">Fusarium oxysporum</name>
    <name type="common">Fusarium vascular wilt</name>
    <dbReference type="NCBI Taxonomy" id="5507"/>
    <lineage>
        <taxon>Eukaryota</taxon>
        <taxon>Fungi</taxon>
        <taxon>Dikarya</taxon>
        <taxon>Ascomycota</taxon>
        <taxon>Pezizomycotina</taxon>
        <taxon>Sordariomycetes</taxon>
        <taxon>Hypocreomycetidae</taxon>
        <taxon>Hypocreales</taxon>
        <taxon>Nectriaceae</taxon>
        <taxon>Fusarium</taxon>
        <taxon>Fusarium oxysporum species complex</taxon>
    </lineage>
</organism>
<feature type="domain" description="C2H2-type" evidence="7">
    <location>
        <begin position="16"/>
        <end position="44"/>
    </location>
</feature>
<accession>A0A420S3I9</accession>
<dbReference type="SMART" id="SM00355">
    <property type="entry name" value="ZnF_C2H2"/>
    <property type="match status" value="5"/>
</dbReference>
<feature type="domain" description="C2H2-type" evidence="7">
    <location>
        <begin position="46"/>
        <end position="73"/>
    </location>
</feature>
<feature type="region of interest" description="Disordered" evidence="6">
    <location>
        <begin position="206"/>
        <end position="232"/>
    </location>
</feature>
<evidence type="ECO:0000256" key="3">
    <source>
        <dbReference type="ARBA" id="ARBA00022771"/>
    </source>
</evidence>
<dbReference type="EMBL" id="MRCY01000003">
    <property type="protein sequence ID" value="RKL23876.1"/>
    <property type="molecule type" value="Genomic_DNA"/>
</dbReference>
<evidence type="ECO:0000313" key="9">
    <source>
        <dbReference type="Proteomes" id="UP000285860"/>
    </source>
</evidence>